<dbReference type="EMBL" id="JENJ01000001">
    <property type="protein sequence ID" value="KGM98376.1"/>
    <property type="molecule type" value="Genomic_DNA"/>
</dbReference>
<dbReference type="OrthoDB" id="2569624at2"/>
<dbReference type="PANTHER" id="PTHR35789">
    <property type="entry name" value="SPORE GERMINATION PROTEIN B3"/>
    <property type="match status" value="1"/>
</dbReference>
<evidence type="ECO:0000256" key="4">
    <source>
        <dbReference type="ARBA" id="ARBA00022729"/>
    </source>
</evidence>
<dbReference type="GO" id="GO:0016020">
    <property type="term" value="C:membrane"/>
    <property type="evidence" value="ECO:0007669"/>
    <property type="project" value="UniProtKB-SubCell"/>
</dbReference>
<dbReference type="PROSITE" id="PS51257">
    <property type="entry name" value="PROKAR_LIPOPROTEIN"/>
    <property type="match status" value="1"/>
</dbReference>
<keyword evidence="7" id="KW-0449">Lipoprotein</keyword>
<reference evidence="10 11" key="1">
    <citation type="submission" date="2014-01" db="EMBL/GenBank/DDBJ databases">
        <title>Plasmidome dynamics in the species complex Clostridium novyi sensu lato converts strains of independent lineages into distinctly different pathogens.</title>
        <authorList>
            <person name="Skarin H."/>
            <person name="Segerman B."/>
        </authorList>
    </citation>
    <scope>NUCLEOTIDE SEQUENCE [LARGE SCALE GENOMIC DNA]</scope>
    <source>
        <strain evidence="10 11">4552</strain>
    </source>
</reference>
<dbReference type="Gene3D" id="3.30.300.210">
    <property type="entry name" value="Nutrient germinant receptor protein C, domain 3"/>
    <property type="match status" value="1"/>
</dbReference>
<evidence type="ECO:0000256" key="2">
    <source>
        <dbReference type="ARBA" id="ARBA00007886"/>
    </source>
</evidence>
<dbReference type="Pfam" id="PF05504">
    <property type="entry name" value="Spore_GerAC"/>
    <property type="match status" value="1"/>
</dbReference>
<dbReference type="PANTHER" id="PTHR35789:SF1">
    <property type="entry name" value="SPORE GERMINATION PROTEIN B3"/>
    <property type="match status" value="1"/>
</dbReference>
<feature type="domain" description="Spore germination GerAC-like C-terminal" evidence="8">
    <location>
        <begin position="228"/>
        <end position="393"/>
    </location>
</feature>
<comment type="subcellular location">
    <subcellularLocation>
        <location evidence="1">Membrane</location>
        <topology evidence="1">Lipid-anchor</topology>
    </subcellularLocation>
</comment>
<dbReference type="InterPro" id="IPR038501">
    <property type="entry name" value="Spore_GerAC_C_sf"/>
</dbReference>
<dbReference type="InterPro" id="IPR008844">
    <property type="entry name" value="Spore_GerAC-like"/>
</dbReference>
<dbReference type="Proteomes" id="UP000030012">
    <property type="component" value="Unassembled WGS sequence"/>
</dbReference>
<dbReference type="AlphaFoldDB" id="A0A0A0IDI3"/>
<evidence type="ECO:0000256" key="7">
    <source>
        <dbReference type="ARBA" id="ARBA00023288"/>
    </source>
</evidence>
<evidence type="ECO:0000256" key="6">
    <source>
        <dbReference type="ARBA" id="ARBA00023139"/>
    </source>
</evidence>
<keyword evidence="3" id="KW-0309">Germination</keyword>
<dbReference type="RefSeq" id="WP_039251651.1">
    <property type="nucleotide sequence ID" value="NZ_JENJ01000001.1"/>
</dbReference>
<evidence type="ECO:0000256" key="1">
    <source>
        <dbReference type="ARBA" id="ARBA00004635"/>
    </source>
</evidence>
<gene>
    <name evidence="10" type="ORF">Z968_00040</name>
</gene>
<comment type="caution">
    <text evidence="10">The sequence shown here is derived from an EMBL/GenBank/DDBJ whole genome shotgun (WGS) entry which is preliminary data.</text>
</comment>
<evidence type="ECO:0000256" key="3">
    <source>
        <dbReference type="ARBA" id="ARBA00022544"/>
    </source>
</evidence>
<proteinExistence type="inferred from homology"/>
<dbReference type="InterPro" id="IPR057336">
    <property type="entry name" value="GerAC_N"/>
</dbReference>
<organism evidence="10 11">
    <name type="scientific">Clostridium novyi A str. 4552</name>
    <dbReference type="NCBI Taxonomy" id="1444289"/>
    <lineage>
        <taxon>Bacteria</taxon>
        <taxon>Bacillati</taxon>
        <taxon>Bacillota</taxon>
        <taxon>Clostridia</taxon>
        <taxon>Eubacteriales</taxon>
        <taxon>Clostridiaceae</taxon>
        <taxon>Clostridium</taxon>
    </lineage>
</organism>
<dbReference type="GO" id="GO:0009847">
    <property type="term" value="P:spore germination"/>
    <property type="evidence" value="ECO:0007669"/>
    <property type="project" value="InterPro"/>
</dbReference>
<dbReference type="InterPro" id="IPR046953">
    <property type="entry name" value="Spore_GerAC-like_C"/>
</dbReference>
<evidence type="ECO:0000313" key="10">
    <source>
        <dbReference type="EMBL" id="KGM98376.1"/>
    </source>
</evidence>
<keyword evidence="4" id="KW-0732">Signal</keyword>
<dbReference type="NCBIfam" id="TIGR02887">
    <property type="entry name" value="spore_ger_x_C"/>
    <property type="match status" value="1"/>
</dbReference>
<keyword evidence="6" id="KW-0564">Palmitate</keyword>
<keyword evidence="5" id="KW-0472">Membrane</keyword>
<evidence type="ECO:0000259" key="8">
    <source>
        <dbReference type="Pfam" id="PF05504"/>
    </source>
</evidence>
<dbReference type="Pfam" id="PF25198">
    <property type="entry name" value="Spore_GerAC_N"/>
    <property type="match status" value="1"/>
</dbReference>
<sequence>MRYKKVAIFTLALMCCLLTGCWDKVEIERKSFISTIAVDVGKAISKQDELKKVKSNEIFNESEYKKLDVTFGFPNISELGPTQSGTATEQVITTKAFSMQDAINELASKTSRSIYTGHSKLLLLSNEVMEYPDVFKEIIDFFERQADINRMMFVMIVDGKAEDYVEFVPTMEKNIETYISGLMQNSSTNSIILPVTLNDMLISLYNNKDIAIPSLEFDKEDKSKLNISGMALIKNYKLEGYLTPDETSSLDISRGKIKGGKETILKNGHPIEFEIEGIKRKINIVDSSNINKLNFKIDISLEGQLKGYCIGDDLFNYTKLKDIQHDFSHVIERKCEKVARILQEEHPIDLIGLKDYCEKFYPNLYKSIGDKWDVVYKNANIDVNVSVYARRVGITK</sequence>
<name>A0A0A0IDI3_CLONO</name>
<comment type="similarity">
    <text evidence="2">Belongs to the GerABKC lipoprotein family.</text>
</comment>
<evidence type="ECO:0000313" key="11">
    <source>
        <dbReference type="Proteomes" id="UP000030012"/>
    </source>
</evidence>
<evidence type="ECO:0000259" key="9">
    <source>
        <dbReference type="Pfam" id="PF25198"/>
    </source>
</evidence>
<evidence type="ECO:0000256" key="5">
    <source>
        <dbReference type="ARBA" id="ARBA00023136"/>
    </source>
</evidence>
<feature type="domain" description="Spore germination protein N-terminal" evidence="9">
    <location>
        <begin position="23"/>
        <end position="216"/>
    </location>
</feature>
<protein>
    <submittedName>
        <fullName evidence="10">Spore gernimation protein</fullName>
    </submittedName>
</protein>
<accession>A0A0A0IDI3</accession>